<name>A0A7D8Z3T5_VANHU</name>
<evidence type="ECO:0000256" key="6">
    <source>
        <dbReference type="ARBA" id="ARBA00022927"/>
    </source>
</evidence>
<evidence type="ECO:0000256" key="3">
    <source>
        <dbReference type="ARBA" id="ARBA00022448"/>
    </source>
</evidence>
<comment type="caution">
    <text evidence="11">The sequence shown here is derived from an EMBL/GenBank/DDBJ whole genome shotgun (WGS) entry which is preliminary data.</text>
</comment>
<dbReference type="GO" id="GO:0005744">
    <property type="term" value="C:TIM23 mitochondrial import inner membrane translocase complex"/>
    <property type="evidence" value="ECO:0007669"/>
    <property type="project" value="TreeGrafter"/>
</dbReference>
<keyword evidence="12" id="KW-1185">Reference proteome</keyword>
<evidence type="ECO:0000256" key="4">
    <source>
        <dbReference type="ARBA" id="ARBA00022692"/>
    </source>
</evidence>
<dbReference type="OrthoDB" id="2261329at2759"/>
<dbReference type="GO" id="GO:0030150">
    <property type="term" value="P:protein import into mitochondrial matrix"/>
    <property type="evidence" value="ECO:0007669"/>
    <property type="project" value="TreeGrafter"/>
</dbReference>
<evidence type="ECO:0000256" key="8">
    <source>
        <dbReference type="ARBA" id="ARBA00023010"/>
    </source>
</evidence>
<dbReference type="EMBL" id="QKWK01000005">
    <property type="protein sequence ID" value="TXT10879.1"/>
    <property type="molecule type" value="Genomic_DNA"/>
</dbReference>
<evidence type="ECO:0000256" key="9">
    <source>
        <dbReference type="ARBA" id="ARBA00023128"/>
    </source>
</evidence>
<proteinExistence type="inferred from homology"/>
<dbReference type="PANTHER" id="PTHR10485:SF0">
    <property type="entry name" value="AT05822P-RELATED"/>
    <property type="match status" value="1"/>
</dbReference>
<keyword evidence="6" id="KW-0653">Protein transport</keyword>
<dbReference type="AlphaFoldDB" id="A0A7D8Z3T5"/>
<protein>
    <recommendedName>
        <fullName evidence="13">Mitochondrial import inner membrane translocase subunit TIM17</fullName>
    </recommendedName>
</protein>
<keyword evidence="4" id="KW-0812">Transmembrane</keyword>
<keyword evidence="3" id="KW-0813">Transport</keyword>
<evidence type="ECO:0000256" key="2">
    <source>
        <dbReference type="ARBA" id="ARBA00008444"/>
    </source>
</evidence>
<dbReference type="GO" id="GO:0008320">
    <property type="term" value="F:protein transmembrane transporter activity"/>
    <property type="evidence" value="ECO:0007669"/>
    <property type="project" value="TreeGrafter"/>
</dbReference>
<evidence type="ECO:0000256" key="5">
    <source>
        <dbReference type="ARBA" id="ARBA00022792"/>
    </source>
</evidence>
<comment type="similarity">
    <text evidence="2">Belongs to the Tim17/Tim22/Tim23 family.</text>
</comment>
<evidence type="ECO:0000313" key="11">
    <source>
        <dbReference type="EMBL" id="TXT10879.1"/>
    </source>
</evidence>
<keyword evidence="7" id="KW-1133">Transmembrane helix</keyword>
<keyword evidence="9" id="KW-0496">Mitochondrion</keyword>
<evidence type="ECO:0000313" key="12">
    <source>
        <dbReference type="Proteomes" id="UP000473826"/>
    </source>
</evidence>
<organism evidence="11 12">
    <name type="scientific">Vanrija humicola</name>
    <name type="common">Yeast</name>
    <name type="synonym">Cryptococcus humicola</name>
    <dbReference type="NCBI Taxonomy" id="5417"/>
    <lineage>
        <taxon>Eukaryota</taxon>
        <taxon>Fungi</taxon>
        <taxon>Dikarya</taxon>
        <taxon>Basidiomycota</taxon>
        <taxon>Agaricomycotina</taxon>
        <taxon>Tremellomycetes</taxon>
        <taxon>Trichosporonales</taxon>
        <taxon>Trichosporonaceae</taxon>
        <taxon>Vanrija</taxon>
    </lineage>
</organism>
<dbReference type="Pfam" id="PF02466">
    <property type="entry name" value="Tim17"/>
    <property type="match status" value="1"/>
</dbReference>
<evidence type="ECO:0000256" key="1">
    <source>
        <dbReference type="ARBA" id="ARBA00004448"/>
    </source>
</evidence>
<reference evidence="11 12" key="1">
    <citation type="journal article" date="2019" name="PLoS Genet.">
        <title>Convergent evolution of linked mating-type loci in basidiomycete fungi.</title>
        <authorList>
            <person name="Sun S."/>
            <person name="Coelho M.A."/>
            <person name="Heitman J."/>
            <person name="Nowrousian M."/>
        </authorList>
    </citation>
    <scope>NUCLEOTIDE SEQUENCE [LARGE SCALE GENOMIC DNA]</scope>
    <source>
        <strain evidence="11 12">CBS 4282</strain>
    </source>
</reference>
<comment type="subcellular location">
    <subcellularLocation>
        <location evidence="1">Mitochondrion inner membrane</location>
        <topology evidence="1">Multi-pass membrane protein</topology>
    </subcellularLocation>
</comment>
<dbReference type="Proteomes" id="UP000473826">
    <property type="component" value="Unassembled WGS sequence"/>
</dbReference>
<keyword evidence="8" id="KW-0811">Translocation</keyword>
<sequence>MSHADHSRDPCPYVILNDFGGAFSMGAIGGAIWHGIKGARNSPKGERLVGSISAIKARAPVLGGNFGIWGGLFSTFDCAVKGYRQKEDPWNAILSGFMTGGTLAFRGGPRAAISGAIGCAVLLGVFEGVGVLMSRAMAQPVAQMQGELALQPHR</sequence>
<evidence type="ECO:0000256" key="7">
    <source>
        <dbReference type="ARBA" id="ARBA00022989"/>
    </source>
</evidence>
<accession>A0A7D8Z3T5</accession>
<evidence type="ECO:0008006" key="13">
    <source>
        <dbReference type="Google" id="ProtNLM"/>
    </source>
</evidence>
<evidence type="ECO:0000256" key="10">
    <source>
        <dbReference type="ARBA" id="ARBA00023136"/>
    </source>
</evidence>
<dbReference type="PANTHER" id="PTHR10485">
    <property type="entry name" value="MITOCHONDRIAL IMPORT INNER MEMBRANE TRANSLOCASE SUBUNIT TIM-17"/>
    <property type="match status" value="1"/>
</dbReference>
<gene>
    <name evidence="11" type="ORF">VHUM_02384</name>
</gene>
<keyword evidence="10" id="KW-0472">Membrane</keyword>
<keyword evidence="5" id="KW-0999">Mitochondrion inner membrane</keyword>